<proteinExistence type="predicted"/>
<accession>A0ACC0PEG3</accession>
<sequence>MAGNTKLTSSSPEVGFAANYPNEPRGNYSVPSLGRSGSFREGNESRLFSSGADMSRVSGTMNGKLPPLLQCLMLETITMSDQKNTRPGELRRILGISVGSASEENCFGAPHSRPSPLMAMEELKRYKESIIDSNSKARGRVKKLDEHLHRLNKYFEAVNSKKQQRNELSINERSGGLNVKTGTQIHRNSPDLMTQRFEDRDKNTVPNRRVRTSMAETRAEFRSNGLARQPLVLAKDRDMLTDGSPGSDLVEDKIRRLSAGGEGWDKKMKRKRSVGTGFTRPADIDGDLKRPLHPKISSESGLQPSDTNGFRSGSTNGTYKLDSSSSPASCLVRATSKHEHEKASLMKDLAAGLNKEKLLAKGNNKLMIREDNHIVSPSPVTKGKASRASRSGPVTAANSSPNIPLVAEGWEMLPTVSKVPSIGGGNSRKRAMASGSSSSPPMAQWVGQRPQKISRTRRANLVSPVSNLEEKQISPEASSPSDFAARINSRGMNGSLLLRGISNATQQLKSKRESVSTPDTSFSENEEAGNKLKERVTGIVEVEEKAVNAVLNAGPSVFLTKNEKSHIKEESSDGVQRQGRSGRGSPFAGISPTREKLENNKVATKPLRSTRPGSDKSGRCSISSTHLKAGRPLKKGLDRKGFSRRGHMQNSGSPDVTGESDDDHEELLEAANLARRASYNACSSLFWRKMEPIFSSVSSSDTSYFLQQVKFAEELCENLSQINCCSANVLGDLHQDIPASKKIVTGEIGRSLQNQIESKDSARMVKFADQSPDFDVVCENLESERRLRKVTPLYQRVLSALIVDDEIEELEENDMARKESLQCCTNVAQYNAEPTERDAVQFEHESPVGTQTWKQCAGNRFFSCNGSTTSGRSPVIQNPPEHNNGLLEGKNGYLYSNFGVFDGLSGNDLDGSQIVRTNSFNIPSSDSQYEKMCMEDKLMLELQSVGIYVDTVPDLDDGEDDVLNQDIVQLKTGLHQQIGRKKECVDGLYKAIQPGKEAEERELEQVAMDKLVELAYNKLLATRGSIASKYRLSKVSKQVALAFAKRTLARCRTFELSGTSCLNEPALRDALFAAPPCSNEAEPSTCEALGTGSFHNNSLDPFESFTLQSDHAFAKNGPISNRGKKKEVLLDHVSGTAPSRPMAALGSALLGGAKGKRSERDRDKDLLSRNTVAKAGRPSSSNCKGERKSKAKPKQKTAQLSTSGNGFVSKYNETTHPVSPSAAGSGDLVTNGSINKRELGFMSPGTIPQDLPKETKTMDFTNLQLPDMDSIDDLDVGTDLEGGQDLCSWLNFDEDGLQDHDSEGLAIPMDDLTELGNMF</sequence>
<reference evidence="1" key="1">
    <citation type="submission" date="2022-02" db="EMBL/GenBank/DDBJ databases">
        <title>Plant Genome Project.</title>
        <authorList>
            <person name="Zhang R.-G."/>
        </authorList>
    </citation>
    <scope>NUCLEOTIDE SEQUENCE</scope>
    <source>
        <strain evidence="1">AT1</strain>
    </source>
</reference>
<keyword evidence="2" id="KW-1185">Reference proteome</keyword>
<protein>
    <submittedName>
        <fullName evidence="1">Uncharacterized protein</fullName>
    </submittedName>
</protein>
<evidence type="ECO:0000313" key="1">
    <source>
        <dbReference type="EMBL" id="KAI8563417.1"/>
    </source>
</evidence>
<dbReference type="Proteomes" id="UP001062846">
    <property type="component" value="Chromosome 3"/>
</dbReference>
<dbReference type="EMBL" id="CM046390">
    <property type="protein sequence ID" value="KAI8563417.1"/>
    <property type="molecule type" value="Genomic_DNA"/>
</dbReference>
<gene>
    <name evidence="1" type="ORF">RHMOL_Rhmol03G0109900</name>
</gene>
<organism evidence="1 2">
    <name type="scientific">Rhododendron molle</name>
    <name type="common">Chinese azalea</name>
    <name type="synonym">Azalea mollis</name>
    <dbReference type="NCBI Taxonomy" id="49168"/>
    <lineage>
        <taxon>Eukaryota</taxon>
        <taxon>Viridiplantae</taxon>
        <taxon>Streptophyta</taxon>
        <taxon>Embryophyta</taxon>
        <taxon>Tracheophyta</taxon>
        <taxon>Spermatophyta</taxon>
        <taxon>Magnoliopsida</taxon>
        <taxon>eudicotyledons</taxon>
        <taxon>Gunneridae</taxon>
        <taxon>Pentapetalae</taxon>
        <taxon>asterids</taxon>
        <taxon>Ericales</taxon>
        <taxon>Ericaceae</taxon>
        <taxon>Ericoideae</taxon>
        <taxon>Rhodoreae</taxon>
        <taxon>Rhododendron</taxon>
    </lineage>
</organism>
<comment type="caution">
    <text evidence="1">The sequence shown here is derived from an EMBL/GenBank/DDBJ whole genome shotgun (WGS) entry which is preliminary data.</text>
</comment>
<evidence type="ECO:0000313" key="2">
    <source>
        <dbReference type="Proteomes" id="UP001062846"/>
    </source>
</evidence>
<name>A0ACC0PEG3_RHOML</name>